<dbReference type="PIRSF" id="PIRSF016789">
    <property type="entry name" value="DUF454"/>
    <property type="match status" value="1"/>
</dbReference>
<dbReference type="Pfam" id="PF04304">
    <property type="entry name" value="DUF454"/>
    <property type="match status" value="1"/>
</dbReference>
<protein>
    <submittedName>
        <fullName evidence="2">YbaN family protein</fullName>
    </submittedName>
</protein>
<gene>
    <name evidence="2" type="ORF">OMP39_10635</name>
</gene>
<keyword evidence="3" id="KW-1185">Reference proteome</keyword>
<keyword evidence="1" id="KW-0812">Transmembrane</keyword>
<dbReference type="EMBL" id="CP110257">
    <property type="protein sequence ID" value="UZD54133.1"/>
    <property type="molecule type" value="Genomic_DNA"/>
</dbReference>
<keyword evidence="1" id="KW-0472">Membrane</keyword>
<evidence type="ECO:0000313" key="3">
    <source>
        <dbReference type="Proteomes" id="UP001163266"/>
    </source>
</evidence>
<evidence type="ECO:0000256" key="1">
    <source>
        <dbReference type="SAM" id="Phobius"/>
    </source>
</evidence>
<dbReference type="InterPro" id="IPR007401">
    <property type="entry name" value="DUF454"/>
</dbReference>
<sequence>MIRRTQQLLWRLLALAALALGFIGIFLPVMPTVPFVLLAAWAAGRGWPQLEVWLLNHPRYGTPIREWREYGAVSRRAKWLACTMMAGSAAMLWFAQVPTWLRGTLYALLLIVAVWLCTRPERKVLGADADPSPPGTSAR</sequence>
<dbReference type="PANTHER" id="PTHR35813">
    <property type="entry name" value="INNER MEMBRANE PROTEIN YBAN"/>
    <property type="match status" value="1"/>
</dbReference>
<organism evidence="2 3">
    <name type="scientific">Caldimonas aquatica</name>
    <dbReference type="NCBI Taxonomy" id="376175"/>
    <lineage>
        <taxon>Bacteria</taxon>
        <taxon>Pseudomonadati</taxon>
        <taxon>Pseudomonadota</taxon>
        <taxon>Betaproteobacteria</taxon>
        <taxon>Burkholderiales</taxon>
        <taxon>Sphaerotilaceae</taxon>
        <taxon>Caldimonas</taxon>
    </lineage>
</organism>
<accession>A0ABY6MNR4</accession>
<dbReference type="Proteomes" id="UP001163266">
    <property type="component" value="Chromosome"/>
</dbReference>
<dbReference type="RefSeq" id="WP_264891702.1">
    <property type="nucleotide sequence ID" value="NZ_CP110257.1"/>
</dbReference>
<name>A0ABY6MNR4_9BURK</name>
<feature type="transmembrane region" description="Helical" evidence="1">
    <location>
        <begin position="100"/>
        <end position="118"/>
    </location>
</feature>
<feature type="transmembrane region" description="Helical" evidence="1">
    <location>
        <begin position="12"/>
        <end position="29"/>
    </location>
</feature>
<keyword evidence="1" id="KW-1133">Transmembrane helix</keyword>
<reference evidence="2" key="1">
    <citation type="submission" date="2022-10" db="EMBL/GenBank/DDBJ databases">
        <title>Complete genome sequence of Schlegelella aquatica LMG 23380.</title>
        <authorList>
            <person name="Musilova J."/>
            <person name="Kourilova X."/>
            <person name="Bezdicek M."/>
            <person name="Hermankova K."/>
            <person name="Obruca S."/>
            <person name="Sedlar K."/>
        </authorList>
    </citation>
    <scope>NUCLEOTIDE SEQUENCE</scope>
    <source>
        <strain evidence="2">LMG 23380</strain>
    </source>
</reference>
<evidence type="ECO:0000313" key="2">
    <source>
        <dbReference type="EMBL" id="UZD54133.1"/>
    </source>
</evidence>
<dbReference type="PANTHER" id="PTHR35813:SF1">
    <property type="entry name" value="INNER MEMBRANE PROTEIN YBAN"/>
    <property type="match status" value="1"/>
</dbReference>
<proteinExistence type="predicted"/>